<dbReference type="InterPro" id="IPR011050">
    <property type="entry name" value="Pectin_lyase_fold/virulence"/>
</dbReference>
<dbReference type="EMBL" id="CP043494">
    <property type="protein sequence ID" value="WNG51950.1"/>
    <property type="molecule type" value="Genomic_DNA"/>
</dbReference>
<feature type="compositionally biased region" description="Low complexity" evidence="1">
    <location>
        <begin position="37"/>
        <end position="58"/>
    </location>
</feature>
<sequence length="357" mass="37485">MFQRAWMHGRRKRRTLGIVALGVLLVVGGATMGEASATTSTTTAQPTSTTTASSSGNTFPDRWSVGAPGVGTYSQTDAQLPVPAGYTVISPPNGEFDLYTCGSIVLDHVYIRGFIYLGTHCSGTVTIKNSIIAPPPGTTQRSILNNSNGGLTLNIIDTTIRPEPVPLGGINAALTDHATNGCAPNCYINMNRVDVANSGGMCLCGENTTIENSWLHDNYIAHLADPSEAHTGGVFPYGGSGPVTIRNNRLEPGFNAGTGQPVDNYWQAITAVLFTQGTGDTVLRNYVAEGNFISLGAFDVGVENGEGLVFRNNVFGPNHWGETTTCSTGCGVTYADWSGNVKGDINGVKTSVVVPHP</sequence>
<protein>
    <recommendedName>
        <fullName evidence="4">Right handed beta helix domain-containing protein</fullName>
    </recommendedName>
</protein>
<dbReference type="RefSeq" id="WP_395812251.1">
    <property type="nucleotide sequence ID" value="NZ_CP043494.1"/>
</dbReference>
<name>A0ABY9X983_9BACT</name>
<gene>
    <name evidence="2" type="ORF">F0U60_53470</name>
</gene>
<accession>A0ABY9X983</accession>
<feature type="region of interest" description="Disordered" evidence="1">
    <location>
        <begin position="37"/>
        <end position="60"/>
    </location>
</feature>
<evidence type="ECO:0000313" key="3">
    <source>
        <dbReference type="Proteomes" id="UP001611383"/>
    </source>
</evidence>
<organism evidence="2 3">
    <name type="scientific">Archangium minus</name>
    <dbReference type="NCBI Taxonomy" id="83450"/>
    <lineage>
        <taxon>Bacteria</taxon>
        <taxon>Pseudomonadati</taxon>
        <taxon>Myxococcota</taxon>
        <taxon>Myxococcia</taxon>
        <taxon>Myxococcales</taxon>
        <taxon>Cystobacterineae</taxon>
        <taxon>Archangiaceae</taxon>
        <taxon>Archangium</taxon>
    </lineage>
</organism>
<evidence type="ECO:0000313" key="2">
    <source>
        <dbReference type="EMBL" id="WNG51950.1"/>
    </source>
</evidence>
<dbReference type="Proteomes" id="UP001611383">
    <property type="component" value="Chromosome"/>
</dbReference>
<dbReference type="SUPFAM" id="SSF51126">
    <property type="entry name" value="Pectin lyase-like"/>
    <property type="match status" value="1"/>
</dbReference>
<keyword evidence="3" id="KW-1185">Reference proteome</keyword>
<evidence type="ECO:0008006" key="4">
    <source>
        <dbReference type="Google" id="ProtNLM"/>
    </source>
</evidence>
<evidence type="ECO:0000256" key="1">
    <source>
        <dbReference type="SAM" id="MobiDB-lite"/>
    </source>
</evidence>
<proteinExistence type="predicted"/>
<reference evidence="2 3" key="1">
    <citation type="submission" date="2019-08" db="EMBL/GenBank/DDBJ databases">
        <title>Archangium and Cystobacter genomes.</title>
        <authorList>
            <person name="Chen I.-C.K."/>
            <person name="Wielgoss S."/>
        </authorList>
    </citation>
    <scope>NUCLEOTIDE SEQUENCE [LARGE SCALE GENOMIC DNA]</scope>
    <source>
        <strain evidence="2 3">Cbm 6</strain>
    </source>
</reference>